<dbReference type="GO" id="GO:0005730">
    <property type="term" value="C:nucleolus"/>
    <property type="evidence" value="ECO:0007669"/>
    <property type="project" value="TreeGrafter"/>
</dbReference>
<keyword evidence="6" id="KW-0863">Zinc-finger</keyword>
<keyword evidence="3" id="KW-0489">Methyltransferase</keyword>
<keyword evidence="6" id="KW-0479">Metal-binding</keyword>
<evidence type="ECO:0000256" key="1">
    <source>
        <dbReference type="ARBA" id="ARBA00004496"/>
    </source>
</evidence>
<dbReference type="InterPro" id="IPR002052">
    <property type="entry name" value="DNA_methylase_N6_adenine_CS"/>
</dbReference>
<evidence type="ECO:0000256" key="3">
    <source>
        <dbReference type="ARBA" id="ARBA00022603"/>
    </source>
</evidence>
<comment type="subcellular location">
    <subcellularLocation>
        <location evidence="1">Cytoplasm</location>
    </subcellularLocation>
</comment>
<keyword evidence="2" id="KW-0963">Cytoplasm</keyword>
<dbReference type="SUPFAM" id="SSF161245">
    <property type="entry name" value="Zinc hairpin stack"/>
    <property type="match status" value="1"/>
</dbReference>
<protein>
    <recommendedName>
        <fullName evidence="7">CTCHY-type domain-containing protein</fullName>
    </recommendedName>
</protein>
<reference evidence="8" key="1">
    <citation type="journal article" date="2013" name="PLoS ONE">
        <title>Gene expression in gut symbiotic organ of stinkbug affected by extracellular bacterial symbiont.</title>
        <authorList>
            <person name="Futahashi R."/>
            <person name="Tanaka K."/>
            <person name="Tanahashi M."/>
            <person name="Nikoh N."/>
            <person name="Kikuchi Y."/>
            <person name="Lee B.L."/>
            <person name="Fukatsu T."/>
        </authorList>
    </citation>
    <scope>NUCLEOTIDE SEQUENCE</scope>
    <source>
        <tissue evidence="8">Midgut</tissue>
    </source>
</reference>
<dbReference type="InterPro" id="IPR041370">
    <property type="entry name" value="Mlase_EEF1AKMT1/ZCCHC4"/>
</dbReference>
<feature type="domain" description="CTCHY-type" evidence="7">
    <location>
        <begin position="332"/>
        <end position="393"/>
    </location>
</feature>
<dbReference type="InterPro" id="IPR037275">
    <property type="entry name" value="Znf_CTCHY_sf"/>
</dbReference>
<dbReference type="GO" id="GO:0003676">
    <property type="term" value="F:nucleic acid binding"/>
    <property type="evidence" value="ECO:0007669"/>
    <property type="project" value="InterPro"/>
</dbReference>
<name>R4WE43_RIPPE</name>
<evidence type="ECO:0000256" key="6">
    <source>
        <dbReference type="PROSITE-ProRule" id="PRU00965"/>
    </source>
</evidence>
<dbReference type="EMBL" id="AK418233">
    <property type="protein sequence ID" value="BAN21448.1"/>
    <property type="molecule type" value="mRNA"/>
</dbReference>
<dbReference type="GO" id="GO:0008270">
    <property type="term" value="F:zinc ion binding"/>
    <property type="evidence" value="ECO:0007669"/>
    <property type="project" value="UniProtKB-KW"/>
</dbReference>
<dbReference type="GO" id="GO:0005737">
    <property type="term" value="C:cytoplasm"/>
    <property type="evidence" value="ECO:0007669"/>
    <property type="project" value="UniProtKB-SubCell"/>
</dbReference>
<keyword evidence="5" id="KW-0539">Nucleus</keyword>
<dbReference type="PANTHER" id="PTHR13493:SF3">
    <property type="entry name" value="RRNA N6-ADENOSINE-METHYLTRANSFERASE ZCCHC4"/>
    <property type="match status" value="1"/>
</dbReference>
<dbReference type="PANTHER" id="PTHR13493">
    <property type="entry name" value="ZINC FINGER CCHC DOMAIN-CONTAINING"/>
    <property type="match status" value="1"/>
</dbReference>
<evidence type="ECO:0000256" key="5">
    <source>
        <dbReference type="ARBA" id="ARBA00023242"/>
    </source>
</evidence>
<dbReference type="InterPro" id="IPR039846">
    <property type="entry name" value="ZCCHC4"/>
</dbReference>
<evidence type="ECO:0000256" key="2">
    <source>
        <dbReference type="ARBA" id="ARBA00022490"/>
    </source>
</evidence>
<organism evidence="8">
    <name type="scientific">Riptortus pedestris</name>
    <name type="common">Bean bug</name>
    <dbReference type="NCBI Taxonomy" id="329032"/>
    <lineage>
        <taxon>Eukaryota</taxon>
        <taxon>Metazoa</taxon>
        <taxon>Ecdysozoa</taxon>
        <taxon>Arthropoda</taxon>
        <taxon>Hexapoda</taxon>
        <taxon>Insecta</taxon>
        <taxon>Pterygota</taxon>
        <taxon>Neoptera</taxon>
        <taxon>Paraneoptera</taxon>
        <taxon>Hemiptera</taxon>
        <taxon>Heteroptera</taxon>
        <taxon>Panheteroptera</taxon>
        <taxon>Pentatomomorpha</taxon>
        <taxon>Coreoidea</taxon>
        <taxon>Alydidae</taxon>
        <taxon>Riptortus</taxon>
    </lineage>
</organism>
<accession>R4WE43</accession>
<evidence type="ECO:0000259" key="7">
    <source>
        <dbReference type="PROSITE" id="PS51270"/>
    </source>
</evidence>
<proteinExistence type="evidence at transcript level"/>
<dbReference type="Pfam" id="PF10237">
    <property type="entry name" value="N6-adenineMlase"/>
    <property type="match status" value="1"/>
</dbReference>
<dbReference type="PROSITE" id="PS51270">
    <property type="entry name" value="ZF_CTCHY"/>
    <property type="match status" value="1"/>
</dbReference>
<evidence type="ECO:0000256" key="4">
    <source>
        <dbReference type="ARBA" id="ARBA00022679"/>
    </source>
</evidence>
<dbReference type="AlphaFoldDB" id="R4WE43"/>
<sequence>MSIVNVDCENLDKNPRCAHGPTLKFSRLVKGDVKVFFACSAYRDRKDCPFFLWEGEKITSSKELALQEWKQKFIPAIDHDSISLRLKEFEQLKCKHKHFCLSCFNFVFPSEYNNHKSHELITVNSNSELKHPSKFLFPLTKSKGEAQFWFSDTTLNFIHTNIKKTKADKIICIGTPTLHEKLVSTSTKSILLDIDHRYHWFYDAKRFIWFNMFNFHFMADNEKSLSILIDFLKDGSITVVIDPPFGARTEPLSKTIRQLEEYAQRSLSVFLILPYFMEPQIDLSFPNFVMLDFPVEYTNHKKFKSNKQNAKPSPVRIFTNVNPKDFEFPVNEGYHYCEKCNAWRSKLNKHCDLCKTCPSKNGASYKHCSICHICVKQTWKHCNTCNACCLIDHNCKRKGNFYPDKKKKIKH</sequence>
<dbReference type="PROSITE" id="PS50216">
    <property type="entry name" value="DHHC"/>
    <property type="match status" value="1"/>
</dbReference>
<dbReference type="PROSITE" id="PS00092">
    <property type="entry name" value="N6_MTASE"/>
    <property type="match status" value="1"/>
</dbReference>
<keyword evidence="6" id="KW-0862">Zinc</keyword>
<evidence type="ECO:0000313" key="8">
    <source>
        <dbReference type="EMBL" id="BAN21448.1"/>
    </source>
</evidence>
<keyword evidence="4" id="KW-0808">Transferase</keyword>
<dbReference type="GO" id="GO:0008988">
    <property type="term" value="F:rRNA (adenine-N6-)-methyltransferase activity"/>
    <property type="evidence" value="ECO:0007669"/>
    <property type="project" value="InterPro"/>
</dbReference>
<dbReference type="InterPro" id="IPR017921">
    <property type="entry name" value="Znf_CTCHY"/>
</dbReference>